<dbReference type="Proteomes" id="UP000093352">
    <property type="component" value="Unassembled WGS sequence"/>
</dbReference>
<keyword evidence="2" id="KW-0966">Cell projection</keyword>
<keyword evidence="1" id="KW-0175">Coiled coil</keyword>
<dbReference type="Pfam" id="PF19753">
    <property type="entry name" value="DUF6240"/>
    <property type="match status" value="1"/>
</dbReference>
<accession>A0A371IN73</accession>
<dbReference type="AlphaFoldDB" id="A0A371IN73"/>
<protein>
    <submittedName>
        <fullName evidence="2">Flagellar hook-length control protein FliK</fullName>
    </submittedName>
</protein>
<keyword evidence="3" id="KW-1185">Reference proteome</keyword>
<keyword evidence="2" id="KW-0969">Cilium</keyword>
<evidence type="ECO:0000313" key="3">
    <source>
        <dbReference type="Proteomes" id="UP000093352"/>
    </source>
</evidence>
<comment type="caution">
    <text evidence="2">The sequence shown here is derived from an EMBL/GenBank/DDBJ whole genome shotgun (WGS) entry which is preliminary data.</text>
</comment>
<feature type="coiled-coil region" evidence="1">
    <location>
        <begin position="82"/>
        <end position="121"/>
    </location>
</feature>
<keyword evidence="2" id="KW-0282">Flagellum</keyword>
<dbReference type="STRING" id="1871336.BBG48_07100"/>
<dbReference type="RefSeq" id="WP_068914171.1">
    <property type="nucleotide sequence ID" value="NZ_MBEW02000003.1"/>
</dbReference>
<gene>
    <name evidence="2" type="ORF">BBG48_002325</name>
</gene>
<organism evidence="2 3">
    <name type="scientific">Criibacterium bergeronii</name>
    <dbReference type="NCBI Taxonomy" id="1871336"/>
    <lineage>
        <taxon>Bacteria</taxon>
        <taxon>Bacillati</taxon>
        <taxon>Bacillota</taxon>
        <taxon>Clostridia</taxon>
        <taxon>Peptostreptococcales</taxon>
        <taxon>Filifactoraceae</taxon>
        <taxon>Criibacterium</taxon>
    </lineage>
</organism>
<evidence type="ECO:0000313" key="2">
    <source>
        <dbReference type="EMBL" id="RDY21927.1"/>
    </source>
</evidence>
<evidence type="ECO:0000256" key="1">
    <source>
        <dbReference type="SAM" id="Coils"/>
    </source>
</evidence>
<dbReference type="EMBL" id="MBEW02000003">
    <property type="protein sequence ID" value="RDY21927.1"/>
    <property type="molecule type" value="Genomic_DNA"/>
</dbReference>
<name>A0A371IN73_9FIRM</name>
<reference evidence="2 3" key="1">
    <citation type="journal article" date="2016" name="Genome Announc.">
        <title>Draft Genome Sequence of Criibacterium bergeronii gen. nov., sp. nov., Strain CCRI-22567T, Isolated from a Vaginal Sample from a Woman with Bacterial Vaginosis.</title>
        <authorList>
            <person name="Maheux A.F."/>
            <person name="Berube E."/>
            <person name="Boudreau D.K."/>
            <person name="Raymond F."/>
            <person name="Corbeil J."/>
            <person name="Roy P.H."/>
            <person name="Boissinot M."/>
            <person name="Omar R.F."/>
        </authorList>
    </citation>
    <scope>NUCLEOTIDE SEQUENCE [LARGE SCALE GENOMIC DNA]</scope>
    <source>
        <strain evidence="2 3">CCRI-22567</strain>
    </source>
</reference>
<proteinExistence type="predicted"/>
<dbReference type="InterPro" id="IPR046207">
    <property type="entry name" value="DUF6240"/>
</dbReference>
<sequence length="847" mass="96333">MINILSPKQNIKQDSNIDLLKAYQDNSASNFSFSGTILDKNGKKIRMQTSDKSIYDITTKINLDVSSGQTLQIKKSQIETIVKISDDQIKAQKEHKEELEKKLEEMDVEKSKENLEGAEALKKYDVPLTKENLLKFVTLKNSINDVKSELNMDILAKLLADNSISNLSIFDLSKKMKNETIEFHARVSEKDSTKKYDEARKIANDIYNSKMGKDVYDIIIALKNNGVEITRENIDSMYDSFSKLNDIKGIDDKNVIDAMNSGTNTISIDLLYKVKNFISCSKLDAVTISENSNLSKLSISKTPTDDEIETLTPQIEKLLKELGFDKKDIDTAKLLIKNSMDVSKENLDMVYDIKATISEIAEKLDKNIAAILIGQDMDMSSMDLKQLLAQINAIMQNLNASENLDFSQDELDSAGILIDAIKQIQQDNSLITNYKVKSVLSSKLIGQDLYDKLFGSHYSTKVLDYKSAVITKSALVLSSVDKIDFDQINPLNSKISLHSLSRLVNTSFKMNELQNEDTYKQLEYDFQYQEISFAKKDIQNHYDYLKQNMRASHIRLMMQDGVDPYNSDIRVVSEIVSTQNQIFRQTERIIGNNVDTYSENESISRLVVSNSEFTFSNFKKSMEISTNTYSYFDKLSELEKLNPDSFTQNIITRLKKVIEKFNVNDTHEFRHELQNNILAINNEIKNIQKSLETSDSPNKPQINEYLKNLTDEIRQTRMLTKQDEMLQIPFYMNGDQSNANVYAKTKKNAKGKIDPDDMSVLIDLNTKNLGKVGFYIKANGKKLSLKISAENTSISKLRQSINMLDTSLSDGGYELNLVDLISPDNKAKLAFIEENVKESNTMIDFTI</sequence>